<feature type="transmembrane region" description="Helical" evidence="1">
    <location>
        <begin position="36"/>
        <end position="54"/>
    </location>
</feature>
<comment type="caution">
    <text evidence="2">The sequence shown here is derived from an EMBL/GenBank/DDBJ whole genome shotgun (WGS) entry which is preliminary data.</text>
</comment>
<dbReference type="Proteomes" id="UP001320876">
    <property type="component" value="Unassembled WGS sequence"/>
</dbReference>
<reference evidence="2 3" key="1">
    <citation type="submission" date="2022-10" db="EMBL/GenBank/DDBJ databases">
        <title>Luteolibacter arcticus strain CCTCC AB 2014275, whole genome shotgun sequencing project.</title>
        <authorList>
            <person name="Zhao G."/>
            <person name="Shen L."/>
        </authorList>
    </citation>
    <scope>NUCLEOTIDE SEQUENCE [LARGE SCALE GENOMIC DNA]</scope>
    <source>
        <strain evidence="2 3">CCTCC AB 2014275</strain>
    </source>
</reference>
<dbReference type="EMBL" id="JAPDDT010000001">
    <property type="protein sequence ID" value="MCW1921333.1"/>
    <property type="molecule type" value="Genomic_DNA"/>
</dbReference>
<feature type="transmembrane region" description="Helical" evidence="1">
    <location>
        <begin position="7"/>
        <end position="24"/>
    </location>
</feature>
<sequence>MTLQPDIAKAATGAAVSILGWIGTTIDQIPAWIREFGLPLVMLAGAIVAIVFLYRELRAERKSRIEDRDSFIKLMREDAAKGEASRDALLRATLEQTNEFKNLRRELGSRE</sequence>
<evidence type="ECO:0000313" key="3">
    <source>
        <dbReference type="Proteomes" id="UP001320876"/>
    </source>
</evidence>
<accession>A0ABT3GDJ4</accession>
<proteinExistence type="predicted"/>
<gene>
    <name evidence="2" type="ORF">OKA05_02140</name>
</gene>
<keyword evidence="1" id="KW-0472">Membrane</keyword>
<evidence type="ECO:0000313" key="2">
    <source>
        <dbReference type="EMBL" id="MCW1921333.1"/>
    </source>
</evidence>
<keyword evidence="3" id="KW-1185">Reference proteome</keyword>
<evidence type="ECO:0000256" key="1">
    <source>
        <dbReference type="SAM" id="Phobius"/>
    </source>
</evidence>
<keyword evidence="1" id="KW-0812">Transmembrane</keyword>
<organism evidence="2 3">
    <name type="scientific">Luteolibacter arcticus</name>
    <dbReference type="NCBI Taxonomy" id="1581411"/>
    <lineage>
        <taxon>Bacteria</taxon>
        <taxon>Pseudomonadati</taxon>
        <taxon>Verrucomicrobiota</taxon>
        <taxon>Verrucomicrobiia</taxon>
        <taxon>Verrucomicrobiales</taxon>
        <taxon>Verrucomicrobiaceae</taxon>
        <taxon>Luteolibacter</taxon>
    </lineage>
</organism>
<dbReference type="RefSeq" id="WP_264485442.1">
    <property type="nucleotide sequence ID" value="NZ_JAPDDT010000001.1"/>
</dbReference>
<keyword evidence="1" id="KW-1133">Transmembrane helix</keyword>
<evidence type="ECO:0008006" key="4">
    <source>
        <dbReference type="Google" id="ProtNLM"/>
    </source>
</evidence>
<name>A0ABT3GDJ4_9BACT</name>
<protein>
    <recommendedName>
        <fullName evidence="4">Holin</fullName>
    </recommendedName>
</protein>